<evidence type="ECO:0000256" key="8">
    <source>
        <dbReference type="ARBA" id="ARBA00049934"/>
    </source>
</evidence>
<evidence type="ECO:0000256" key="5">
    <source>
        <dbReference type="ARBA" id="ARBA00023002"/>
    </source>
</evidence>
<dbReference type="Gene3D" id="1.10.569.10">
    <property type="entry name" value="Aldehyde Ferredoxin Oxidoreductase Protein, subunit A, domain 2"/>
    <property type="match status" value="1"/>
</dbReference>
<reference evidence="10 11" key="1">
    <citation type="submission" date="2017-02" db="EMBL/GenBank/DDBJ databases">
        <authorList>
            <person name="Peterson S.W."/>
        </authorList>
    </citation>
    <scope>NUCLEOTIDE SEQUENCE [LARGE SCALE GENOMIC DNA]</scope>
    <source>
        <strain evidence="10 11">DSM 16080</strain>
    </source>
</reference>
<dbReference type="Proteomes" id="UP000190027">
    <property type="component" value="Unassembled WGS sequence"/>
</dbReference>
<evidence type="ECO:0000256" key="3">
    <source>
        <dbReference type="ARBA" id="ARBA00022485"/>
    </source>
</evidence>
<dbReference type="SMART" id="SM00790">
    <property type="entry name" value="AFOR_N"/>
    <property type="match status" value="1"/>
</dbReference>
<dbReference type="GO" id="GO:0016625">
    <property type="term" value="F:oxidoreductase activity, acting on the aldehyde or oxo group of donors, iron-sulfur protein as acceptor"/>
    <property type="evidence" value="ECO:0007669"/>
    <property type="project" value="InterPro"/>
</dbReference>
<feature type="domain" description="Aldehyde ferredoxin oxidoreductase N-terminal" evidence="9">
    <location>
        <begin position="13"/>
        <end position="213"/>
    </location>
</feature>
<dbReference type="STRING" id="1121449.SAMN02745704_02770"/>
<comment type="cofactor">
    <cofactor evidence="8">
        <name>tungstopterin</name>
        <dbReference type="ChEBI" id="CHEBI:30402"/>
    </cofactor>
</comment>
<keyword evidence="11" id="KW-1185">Reference proteome</keyword>
<dbReference type="Pfam" id="PF01314">
    <property type="entry name" value="AFOR_C"/>
    <property type="match status" value="1"/>
</dbReference>
<comment type="similarity">
    <text evidence="2">Belongs to the AOR/FOR family.</text>
</comment>
<dbReference type="PANTHER" id="PTHR30038">
    <property type="entry name" value="ALDEHYDE FERREDOXIN OXIDOREDUCTASE"/>
    <property type="match status" value="1"/>
</dbReference>
<dbReference type="OrthoDB" id="9763894at2"/>
<dbReference type="Pfam" id="PF02730">
    <property type="entry name" value="AFOR_N"/>
    <property type="match status" value="1"/>
</dbReference>
<keyword evidence="7" id="KW-0411">Iron-sulfur</keyword>
<evidence type="ECO:0000259" key="9">
    <source>
        <dbReference type="SMART" id="SM00790"/>
    </source>
</evidence>
<dbReference type="GO" id="GO:0046872">
    <property type="term" value="F:metal ion binding"/>
    <property type="evidence" value="ECO:0007669"/>
    <property type="project" value="UniProtKB-KW"/>
</dbReference>
<keyword evidence="3" id="KW-0004">4Fe-4S</keyword>
<keyword evidence="5" id="KW-0560">Oxidoreductase</keyword>
<dbReference type="InterPro" id="IPR013984">
    <property type="entry name" value="Ald_Fedxn_OxRdtase_dom2"/>
</dbReference>
<dbReference type="InterPro" id="IPR036503">
    <property type="entry name" value="Ald_Fedxn_OxRdtase_N_sf"/>
</dbReference>
<proteinExistence type="inferred from homology"/>
<dbReference type="RefSeq" id="WP_078718312.1">
    <property type="nucleotide sequence ID" value="NZ_FUYC01000028.1"/>
</dbReference>
<protein>
    <submittedName>
        <fullName evidence="10">Aldehyde:ferredoxin oxidoreductase</fullName>
    </submittedName>
</protein>
<evidence type="ECO:0000256" key="6">
    <source>
        <dbReference type="ARBA" id="ARBA00023004"/>
    </source>
</evidence>
<comment type="cofactor">
    <cofactor evidence="1">
        <name>[4Fe-4S] cluster</name>
        <dbReference type="ChEBI" id="CHEBI:49883"/>
    </cofactor>
</comment>
<evidence type="ECO:0000313" key="11">
    <source>
        <dbReference type="Proteomes" id="UP000190027"/>
    </source>
</evidence>
<evidence type="ECO:0000256" key="1">
    <source>
        <dbReference type="ARBA" id="ARBA00001966"/>
    </source>
</evidence>
<dbReference type="SUPFAM" id="SSF48310">
    <property type="entry name" value="Aldehyde ferredoxin oxidoreductase, C-terminal domains"/>
    <property type="match status" value="1"/>
</dbReference>
<dbReference type="Gene3D" id="3.60.9.10">
    <property type="entry name" value="Aldehyde ferredoxin oxidoreductase, N-terminal domain"/>
    <property type="match status" value="1"/>
</dbReference>
<dbReference type="PANTHER" id="PTHR30038:SF8">
    <property type="entry name" value="ALDEHYDE FERREDOXIN OXIDOREDUCTASE"/>
    <property type="match status" value="1"/>
</dbReference>
<dbReference type="InterPro" id="IPR036021">
    <property type="entry name" value="Tungsten_al_ferr_oxy-like_C"/>
</dbReference>
<dbReference type="Gene3D" id="1.10.599.10">
    <property type="entry name" value="Aldehyde Ferredoxin Oxidoreductase Protein, subunit A, domain 3"/>
    <property type="match status" value="1"/>
</dbReference>
<dbReference type="GO" id="GO:0009055">
    <property type="term" value="F:electron transfer activity"/>
    <property type="evidence" value="ECO:0007669"/>
    <property type="project" value="InterPro"/>
</dbReference>
<accession>A0A1T4Y509</accession>
<evidence type="ECO:0000256" key="4">
    <source>
        <dbReference type="ARBA" id="ARBA00022723"/>
    </source>
</evidence>
<dbReference type="InterPro" id="IPR013983">
    <property type="entry name" value="Ald_Fedxn_OxRdtase_N"/>
</dbReference>
<gene>
    <name evidence="10" type="ORF">SAMN02745704_02770</name>
</gene>
<dbReference type="SUPFAM" id="SSF56228">
    <property type="entry name" value="Aldehyde ferredoxin oxidoreductase, N-terminal domain"/>
    <property type="match status" value="1"/>
</dbReference>
<dbReference type="AlphaFoldDB" id="A0A1T4Y509"/>
<dbReference type="EMBL" id="FUYC01000028">
    <property type="protein sequence ID" value="SKA96733.1"/>
    <property type="molecule type" value="Genomic_DNA"/>
</dbReference>
<keyword evidence="4" id="KW-0479">Metal-binding</keyword>
<evidence type="ECO:0000256" key="7">
    <source>
        <dbReference type="ARBA" id="ARBA00023014"/>
    </source>
</evidence>
<organism evidence="10 11">
    <name type="scientific">Paucidesulfovibrio gracilis DSM 16080</name>
    <dbReference type="NCBI Taxonomy" id="1121449"/>
    <lineage>
        <taxon>Bacteria</taxon>
        <taxon>Pseudomonadati</taxon>
        <taxon>Thermodesulfobacteriota</taxon>
        <taxon>Desulfovibrionia</taxon>
        <taxon>Desulfovibrionales</taxon>
        <taxon>Desulfovibrionaceae</taxon>
        <taxon>Paucidesulfovibrio</taxon>
    </lineage>
</organism>
<dbReference type="InterPro" id="IPR001203">
    <property type="entry name" value="OxRdtase_Ald_Fedxn_C"/>
</dbReference>
<name>A0A1T4Y509_9BACT</name>
<keyword evidence="6" id="KW-0408">Iron</keyword>
<evidence type="ECO:0000313" key="10">
    <source>
        <dbReference type="EMBL" id="SKA96733.1"/>
    </source>
</evidence>
<dbReference type="InterPro" id="IPR051919">
    <property type="entry name" value="W-dependent_AOR"/>
</dbReference>
<evidence type="ECO:0000256" key="2">
    <source>
        <dbReference type="ARBA" id="ARBA00011032"/>
    </source>
</evidence>
<dbReference type="InterPro" id="IPR013985">
    <property type="entry name" value="Ald_Fedxn_OxRdtase_dom3"/>
</dbReference>
<sequence>MKSLLPGSPVRDHFRVLVSDLTSGRSRVEEVDGRDAVAGGSGLAALLFGKYGRFDQPWDHPDQPLIFAVGPLTGLFPLMSKTVAAFRSPYHDQYTETHAGGRSALCLAFAGYDALVITGRAAHLSCLCVGSQRVEQRDVRWMQGWDALASGKELRKLFPGSGHRSILRIGPAGENGSAMACINVDTYRHFGRMGGGGLMGFKNLKAVVLLGDGVHEAPGGKAYAKLFQQVHSRLTDTDMMRKYHDLGTAGNVAALNELKSLPWRNLQQTTDPAVDGISGETFAQKNLLRNMACAGCPVGCIHIGYVRQKFHEDHRYFYRQVSYDYELIFALGSMLGVTDAAESLLIMDQVEKTGLDAMSAGVALAWAVEALEKGLVSTDETLLELRFGDAKAFERGLELLAGRVNDFWSALAMGVPVAVEQYGGGDFACVLGQEMAGYATGEVFFTSQSMGFRHAHLDSGGYAWDQKHEEQDVHAALDFLTTDEQKRVLLCCMVSCLFARGVYSEELIAECLETVGHGELAGKLDQVGRHAQNLRWATRFATGYDPAKVRIPKRFTEVVTWKGPLDVEYMNALRTEYARRITTMADQGREALPQKSGETK</sequence>
<dbReference type="GO" id="GO:0051539">
    <property type="term" value="F:4 iron, 4 sulfur cluster binding"/>
    <property type="evidence" value="ECO:0007669"/>
    <property type="project" value="UniProtKB-KW"/>
</dbReference>